<proteinExistence type="predicted"/>
<name>A0AAT9GGP0_9BACT</name>
<keyword evidence="5 6" id="KW-0472">Membrane</keyword>
<dbReference type="InterPro" id="IPR015867">
    <property type="entry name" value="N-reg_PII/ATP_PRibTrfase_C"/>
</dbReference>
<dbReference type="AlphaFoldDB" id="A0AAT9GGP0"/>
<gene>
    <name evidence="8" type="ORF">KACHI17_06250</name>
</gene>
<dbReference type="SUPFAM" id="SSF109604">
    <property type="entry name" value="HD-domain/PDEase-like"/>
    <property type="match status" value="1"/>
</dbReference>
<feature type="transmembrane region" description="Helical" evidence="6">
    <location>
        <begin position="351"/>
        <end position="369"/>
    </location>
</feature>
<dbReference type="GO" id="GO:0005886">
    <property type="term" value="C:plasma membrane"/>
    <property type="evidence" value="ECO:0007669"/>
    <property type="project" value="UniProtKB-SubCell"/>
</dbReference>
<dbReference type="InterPro" id="IPR051461">
    <property type="entry name" value="UPF0750_membrane"/>
</dbReference>
<dbReference type="InterPro" id="IPR003607">
    <property type="entry name" value="HD/PDEase_dom"/>
</dbReference>
<protein>
    <recommendedName>
        <fullName evidence="7">HD domain-containing protein</fullName>
    </recommendedName>
</protein>
<dbReference type="PROSITE" id="PS51831">
    <property type="entry name" value="HD"/>
    <property type="match status" value="1"/>
</dbReference>
<evidence type="ECO:0000256" key="6">
    <source>
        <dbReference type="SAM" id="Phobius"/>
    </source>
</evidence>
<dbReference type="InterPro" id="IPR019264">
    <property type="entry name" value="DUF2179"/>
</dbReference>
<evidence type="ECO:0000313" key="8">
    <source>
        <dbReference type="EMBL" id="BFG69744.1"/>
    </source>
</evidence>
<comment type="subcellular location">
    <subcellularLocation>
        <location evidence="1">Cell membrane</location>
        <topology evidence="1">Multi-pass membrane protein</topology>
    </subcellularLocation>
</comment>
<sequence length="488" mass="54649">MDSFQHIYKTIIDKLEHGLPAYLTYHNVQHTQNVVEAATHLSNKEGLSERETLLVQTAALFHDAGFLQSHDEHEMLSCKLAQKLLPDYGFTPEEVEQISIMIMATKLPQSAADTLSKILCDADLYYLGTDTYNTMAEALYQEMKRFNRVKDEREWLIKQIEFLNDHKYYTDTAKKQMEQGKQKNKEALQEKLNQTLDLSNEKGSGIQIFQDSLLMILGILFAGVALKGFLVPNHFFDGGVTGISLLIHEIYHYNLAVLIIVFNVPLMIAGYFSVGKRFALRMLAGVLLLGICLELLPNFALTADKLLISIFGGAFLGIGIGLVMRVGAALDGIEVIALYTLKRTSFTITEIILGINIIIFAIAAFQFGIETALYSILTYFTATRCIDYVVEGIQAYTGVTIISSKSEVIKYQLVNKLGRGITVYKGERGFLPGKFEVSSECDIIFTVVTRLELRKLKNLVHEVDPKAFVFANTIRETSGGVLKRRSAH</sequence>
<evidence type="ECO:0000256" key="3">
    <source>
        <dbReference type="ARBA" id="ARBA00022692"/>
    </source>
</evidence>
<dbReference type="PANTHER" id="PTHR33545:SF3">
    <property type="entry name" value="UPF0750 MEMBRANE PROTEIN YQFU"/>
    <property type="match status" value="1"/>
</dbReference>
<dbReference type="Gene3D" id="1.10.3210.10">
    <property type="entry name" value="Hypothetical protein af1432"/>
    <property type="match status" value="1"/>
</dbReference>
<reference evidence="8" key="1">
    <citation type="submission" date="2024-02" db="EMBL/GenBank/DDBJ databases">
        <title>Sediminibacterium planktonica sp. nov. and Sediminibacterium longus sp. nov., isolated from surface lake and river water.</title>
        <authorList>
            <person name="Watanabe K."/>
            <person name="Takemine S."/>
            <person name="Ishii Y."/>
            <person name="Ogata Y."/>
            <person name="Shindo C."/>
            <person name="Suda W."/>
        </authorList>
    </citation>
    <scope>NUCLEOTIDE SEQUENCE</scope>
    <source>
        <strain evidence="8">KACHI17</strain>
    </source>
</reference>
<dbReference type="PANTHER" id="PTHR33545">
    <property type="entry name" value="UPF0750 MEMBRANE PROTEIN YITT-RELATED"/>
    <property type="match status" value="1"/>
</dbReference>
<evidence type="ECO:0000256" key="4">
    <source>
        <dbReference type="ARBA" id="ARBA00022989"/>
    </source>
</evidence>
<keyword evidence="4 6" id="KW-1133">Transmembrane helix</keyword>
<keyword evidence="2" id="KW-1003">Cell membrane</keyword>
<feature type="transmembrane region" description="Helical" evidence="6">
    <location>
        <begin position="279"/>
        <end position="300"/>
    </location>
</feature>
<accession>A0AAT9GGP0</accession>
<evidence type="ECO:0000256" key="1">
    <source>
        <dbReference type="ARBA" id="ARBA00004651"/>
    </source>
</evidence>
<keyword evidence="3 6" id="KW-0812">Transmembrane</keyword>
<feature type="domain" description="HD" evidence="7">
    <location>
        <begin position="27"/>
        <end position="128"/>
    </location>
</feature>
<dbReference type="CDD" id="cd00077">
    <property type="entry name" value="HDc"/>
    <property type="match status" value="1"/>
</dbReference>
<dbReference type="Pfam" id="PF01966">
    <property type="entry name" value="HD"/>
    <property type="match status" value="1"/>
</dbReference>
<dbReference type="InterPro" id="IPR006674">
    <property type="entry name" value="HD_domain"/>
</dbReference>
<organism evidence="8">
    <name type="scientific">Sediminibacterium sp. KACHI17</name>
    <dbReference type="NCBI Taxonomy" id="1751071"/>
    <lineage>
        <taxon>Bacteria</taxon>
        <taxon>Pseudomonadati</taxon>
        <taxon>Bacteroidota</taxon>
        <taxon>Chitinophagia</taxon>
        <taxon>Chitinophagales</taxon>
        <taxon>Chitinophagaceae</taxon>
        <taxon>Sediminibacterium</taxon>
    </lineage>
</organism>
<dbReference type="Pfam" id="PF10035">
    <property type="entry name" value="DUF2179"/>
    <property type="match status" value="1"/>
</dbReference>
<dbReference type="Gene3D" id="3.30.70.120">
    <property type="match status" value="1"/>
</dbReference>
<feature type="transmembrane region" description="Helical" evidence="6">
    <location>
        <begin position="250"/>
        <end position="272"/>
    </location>
</feature>
<evidence type="ECO:0000256" key="5">
    <source>
        <dbReference type="ARBA" id="ARBA00023136"/>
    </source>
</evidence>
<evidence type="ECO:0000259" key="7">
    <source>
        <dbReference type="PROSITE" id="PS51831"/>
    </source>
</evidence>
<dbReference type="EMBL" id="AP029612">
    <property type="protein sequence ID" value="BFG69744.1"/>
    <property type="molecule type" value="Genomic_DNA"/>
</dbReference>
<feature type="transmembrane region" description="Helical" evidence="6">
    <location>
        <begin position="306"/>
        <end position="330"/>
    </location>
</feature>
<feature type="transmembrane region" description="Helical" evidence="6">
    <location>
        <begin position="212"/>
        <end position="230"/>
    </location>
</feature>
<dbReference type="InterPro" id="IPR003740">
    <property type="entry name" value="YitT"/>
</dbReference>
<dbReference type="Pfam" id="PF02588">
    <property type="entry name" value="YitT_membrane"/>
    <property type="match status" value="1"/>
</dbReference>
<dbReference type="CDD" id="cd16380">
    <property type="entry name" value="YitT_C"/>
    <property type="match status" value="1"/>
</dbReference>
<evidence type="ECO:0000256" key="2">
    <source>
        <dbReference type="ARBA" id="ARBA00022475"/>
    </source>
</evidence>
<dbReference type="RefSeq" id="WP_353550051.1">
    <property type="nucleotide sequence ID" value="NZ_AP029612.1"/>
</dbReference>